<dbReference type="InterPro" id="IPR015422">
    <property type="entry name" value="PyrdxlP-dep_Trfase_small"/>
</dbReference>
<dbReference type="NCBIfam" id="TIGR01976">
    <property type="entry name" value="am_tr_V_VC1184"/>
    <property type="match status" value="1"/>
</dbReference>
<dbReference type="Pfam" id="PF00266">
    <property type="entry name" value="Aminotran_5"/>
    <property type="match status" value="1"/>
</dbReference>
<dbReference type="AlphaFoldDB" id="A0AAP4D520"/>
<dbReference type="Proteomes" id="UP001301140">
    <property type="component" value="Unassembled WGS sequence"/>
</dbReference>
<gene>
    <name evidence="3" type="ORF">PZ740_09870</name>
</gene>
<dbReference type="InterPro" id="IPR011340">
    <property type="entry name" value="Cys_dSase-rel"/>
</dbReference>
<name>A0AAP4D520_9PROT</name>
<dbReference type="PANTHER" id="PTHR43586">
    <property type="entry name" value="CYSTEINE DESULFURASE"/>
    <property type="match status" value="1"/>
</dbReference>
<accession>A0AAP4D520</accession>
<evidence type="ECO:0000313" key="3">
    <source>
        <dbReference type="EMBL" id="MDF1586687.1"/>
    </source>
</evidence>
<evidence type="ECO:0000259" key="2">
    <source>
        <dbReference type="Pfam" id="PF00266"/>
    </source>
</evidence>
<dbReference type="SUPFAM" id="SSF53383">
    <property type="entry name" value="PLP-dependent transferases"/>
    <property type="match status" value="1"/>
</dbReference>
<sequence length="401" mass="44298">MQPDLDFVRARFPGLSSDWAFMDNAGGSHVLADVAGRVRDFLLEVPVQHGASYAASVEAREKVAQAVAALARMINAARPDEVVVGSSTTFLLQQLARALAPEIAEGDEILVTDVDHEANIGPWRALAQRHGAVLRTWRVDPESLELELDALDRLLTERTKLVCITHCSNILGTIMPVAEIARRVHAAGAELVVDGVAFAPHGRIDVQALGCDYYVYSLYKTFGPHQALLWGRHERLRELPSLNHRFIGREQVPYKFLPGNINYELAWGCGAIPGYLADLARHHGTDDADEVIAAHEEALSSRLLDYLGARNDVRIIGRREADRALRVPTISFTVRNHRSPDIVEVADRHEVAIRFGDFYARDLIRNLGLVEQQGVVRASLVHYNTAAEVDRLIAALDEALG</sequence>
<organism evidence="3 4">
    <name type="scientific">Marinimicrococcus flavescens</name>
    <dbReference type="NCBI Taxonomy" id="3031815"/>
    <lineage>
        <taxon>Bacteria</taxon>
        <taxon>Pseudomonadati</taxon>
        <taxon>Pseudomonadota</taxon>
        <taxon>Alphaproteobacteria</taxon>
        <taxon>Geminicoccales</taxon>
        <taxon>Geminicoccaceae</taxon>
        <taxon>Marinimicrococcus</taxon>
    </lineage>
</organism>
<dbReference type="EMBL" id="JARGEQ010000091">
    <property type="protein sequence ID" value="MDF1586687.1"/>
    <property type="molecule type" value="Genomic_DNA"/>
</dbReference>
<dbReference type="InterPro" id="IPR000192">
    <property type="entry name" value="Aminotrans_V_dom"/>
</dbReference>
<reference evidence="3 4" key="1">
    <citation type="submission" date="2023-03" db="EMBL/GenBank/DDBJ databases">
        <title>YIM 152171 draft genome.</title>
        <authorList>
            <person name="Yang Z."/>
        </authorList>
    </citation>
    <scope>NUCLEOTIDE SEQUENCE [LARGE SCALE GENOMIC DNA]</scope>
    <source>
        <strain evidence="3 4">YIM 152171</strain>
    </source>
</reference>
<proteinExistence type="predicted"/>
<dbReference type="InterPro" id="IPR015424">
    <property type="entry name" value="PyrdxlP-dep_Trfase"/>
</dbReference>
<dbReference type="Gene3D" id="3.40.640.10">
    <property type="entry name" value="Type I PLP-dependent aspartate aminotransferase-like (Major domain)"/>
    <property type="match status" value="1"/>
</dbReference>
<dbReference type="Gene3D" id="3.90.1150.10">
    <property type="entry name" value="Aspartate Aminotransferase, domain 1"/>
    <property type="match status" value="1"/>
</dbReference>
<dbReference type="PANTHER" id="PTHR43586:SF21">
    <property type="entry name" value="PYRIDOXAL PHOSPHATE (PLP)-DEPENDENT ASPARTATE AMINOTRANSFERASE SUPERFAMILY"/>
    <property type="match status" value="1"/>
</dbReference>
<comment type="caution">
    <text evidence="3">The sequence shown here is derived from an EMBL/GenBank/DDBJ whole genome shotgun (WGS) entry which is preliminary data.</text>
</comment>
<dbReference type="RefSeq" id="WP_327789102.1">
    <property type="nucleotide sequence ID" value="NZ_JARGEQ010000091.1"/>
</dbReference>
<keyword evidence="4" id="KW-1185">Reference proteome</keyword>
<evidence type="ECO:0000313" key="4">
    <source>
        <dbReference type="Proteomes" id="UP001301140"/>
    </source>
</evidence>
<protein>
    <submittedName>
        <fullName evidence="3">Cysteine desulfurase-like protein</fullName>
    </submittedName>
</protein>
<evidence type="ECO:0000256" key="1">
    <source>
        <dbReference type="ARBA" id="ARBA00022898"/>
    </source>
</evidence>
<dbReference type="InterPro" id="IPR015421">
    <property type="entry name" value="PyrdxlP-dep_Trfase_major"/>
</dbReference>
<keyword evidence="1" id="KW-0663">Pyridoxal phosphate</keyword>
<feature type="domain" description="Aminotransferase class V" evidence="2">
    <location>
        <begin position="21"/>
        <end position="392"/>
    </location>
</feature>